<dbReference type="Gene3D" id="1.10.357.10">
    <property type="entry name" value="Tetracycline Repressor, domain 2"/>
    <property type="match status" value="1"/>
</dbReference>
<dbReference type="SUPFAM" id="SSF48498">
    <property type="entry name" value="Tetracyclin repressor-like, C-terminal domain"/>
    <property type="match status" value="1"/>
</dbReference>
<sequence length="225" mass="24526">MATDKPHAPRHRSPPRRAPGRPALDSPELRPRLIDAAIACFARDGIAGTSLRGIAAHAGVTPALLNYYFGSKLALRDAVFEERLMPAVMSLREHLAEVGDDHRAAAQAFVRGVFALVEIHPWFPSLWVREVLCEGGALRELLLARIGPELPQLLARRFADAQRRGQLNADLDPRLMVVSLIGLTLFPAASAPIWRQIFQADIGMDALASHALALLGHGMDPHDAN</sequence>
<proteinExistence type="predicted"/>
<dbReference type="InterPro" id="IPR036271">
    <property type="entry name" value="Tet_transcr_reg_TetR-rel_C_sf"/>
</dbReference>
<evidence type="ECO:0000256" key="1">
    <source>
        <dbReference type="ARBA" id="ARBA00023125"/>
    </source>
</evidence>
<dbReference type="InterPro" id="IPR023772">
    <property type="entry name" value="DNA-bd_HTH_TetR-type_CS"/>
</dbReference>
<dbReference type="GO" id="GO:0000976">
    <property type="term" value="F:transcription cis-regulatory region binding"/>
    <property type="evidence" value="ECO:0007669"/>
    <property type="project" value="TreeGrafter"/>
</dbReference>
<keyword evidence="6" id="KW-1185">Reference proteome</keyword>
<dbReference type="Pfam" id="PF00440">
    <property type="entry name" value="TetR_N"/>
    <property type="match status" value="1"/>
</dbReference>
<evidence type="ECO:0000259" key="4">
    <source>
        <dbReference type="PROSITE" id="PS50977"/>
    </source>
</evidence>
<dbReference type="Proteomes" id="UP000291822">
    <property type="component" value="Unassembled WGS sequence"/>
</dbReference>
<feature type="domain" description="HTH tetR-type" evidence="4">
    <location>
        <begin position="27"/>
        <end position="87"/>
    </location>
</feature>
<dbReference type="PROSITE" id="PS50977">
    <property type="entry name" value="HTH_TETR_2"/>
    <property type="match status" value="1"/>
</dbReference>
<reference evidence="5 6" key="1">
    <citation type="submission" date="2019-02" db="EMBL/GenBank/DDBJ databases">
        <title>Dyella amyloliquefaciens sp. nov., isolated from forest soil.</title>
        <authorList>
            <person name="Gao Z.-H."/>
            <person name="Qiu L.-H."/>
        </authorList>
    </citation>
    <scope>NUCLEOTIDE SEQUENCE [LARGE SCALE GENOMIC DNA]</scope>
    <source>
        <strain evidence="5 6">KACC 12747</strain>
    </source>
</reference>
<dbReference type="SUPFAM" id="SSF46689">
    <property type="entry name" value="Homeodomain-like"/>
    <property type="match status" value="1"/>
</dbReference>
<evidence type="ECO:0000313" key="5">
    <source>
        <dbReference type="EMBL" id="TCI10532.1"/>
    </source>
</evidence>
<dbReference type="PROSITE" id="PS01081">
    <property type="entry name" value="HTH_TETR_1"/>
    <property type="match status" value="1"/>
</dbReference>
<evidence type="ECO:0000256" key="3">
    <source>
        <dbReference type="SAM" id="MobiDB-lite"/>
    </source>
</evidence>
<feature type="region of interest" description="Disordered" evidence="3">
    <location>
        <begin position="1"/>
        <end position="27"/>
    </location>
</feature>
<protein>
    <submittedName>
        <fullName evidence="5">TetR/AcrR family transcriptional regulator</fullName>
    </submittedName>
</protein>
<gene>
    <name evidence="5" type="ORF">EZM97_16830</name>
</gene>
<dbReference type="InterPro" id="IPR041474">
    <property type="entry name" value="NicS_C"/>
</dbReference>
<evidence type="ECO:0000313" key="6">
    <source>
        <dbReference type="Proteomes" id="UP000291822"/>
    </source>
</evidence>
<dbReference type="PANTHER" id="PTHR30055">
    <property type="entry name" value="HTH-TYPE TRANSCRIPTIONAL REGULATOR RUTR"/>
    <property type="match status" value="1"/>
</dbReference>
<evidence type="ECO:0000256" key="2">
    <source>
        <dbReference type="PROSITE-ProRule" id="PRU00335"/>
    </source>
</evidence>
<dbReference type="RefSeq" id="WP_131408641.1">
    <property type="nucleotide sequence ID" value="NZ_SJTG01000002.1"/>
</dbReference>
<dbReference type="PRINTS" id="PR00455">
    <property type="entry name" value="HTHTETR"/>
</dbReference>
<dbReference type="EMBL" id="SJTG01000002">
    <property type="protein sequence ID" value="TCI10532.1"/>
    <property type="molecule type" value="Genomic_DNA"/>
</dbReference>
<dbReference type="AlphaFoldDB" id="A0A4R0YVE0"/>
<dbReference type="InterPro" id="IPR001647">
    <property type="entry name" value="HTH_TetR"/>
</dbReference>
<keyword evidence="1 2" id="KW-0238">DNA-binding</keyword>
<feature type="DNA-binding region" description="H-T-H motif" evidence="2">
    <location>
        <begin position="50"/>
        <end position="69"/>
    </location>
</feature>
<dbReference type="InterPro" id="IPR050109">
    <property type="entry name" value="HTH-type_TetR-like_transc_reg"/>
</dbReference>
<accession>A0A4R0YVE0</accession>
<dbReference type="PANTHER" id="PTHR30055:SF233">
    <property type="entry name" value="REGULATORY PROTEIN TETR"/>
    <property type="match status" value="1"/>
</dbReference>
<name>A0A4R0YVE0_9GAMM</name>
<comment type="caution">
    <text evidence="5">The sequence shown here is derived from an EMBL/GenBank/DDBJ whole genome shotgun (WGS) entry which is preliminary data.</text>
</comment>
<dbReference type="InterPro" id="IPR009057">
    <property type="entry name" value="Homeodomain-like_sf"/>
</dbReference>
<dbReference type="Pfam" id="PF17938">
    <property type="entry name" value="TetR_C_29"/>
    <property type="match status" value="1"/>
</dbReference>
<organism evidence="5 6">
    <name type="scientific">Dyella soli</name>
    <dbReference type="NCBI Taxonomy" id="522319"/>
    <lineage>
        <taxon>Bacteria</taxon>
        <taxon>Pseudomonadati</taxon>
        <taxon>Pseudomonadota</taxon>
        <taxon>Gammaproteobacteria</taxon>
        <taxon>Lysobacterales</taxon>
        <taxon>Rhodanobacteraceae</taxon>
        <taxon>Dyella</taxon>
    </lineage>
</organism>
<feature type="compositionally biased region" description="Basic residues" evidence="3">
    <location>
        <begin position="8"/>
        <end position="19"/>
    </location>
</feature>
<dbReference type="GO" id="GO:0003700">
    <property type="term" value="F:DNA-binding transcription factor activity"/>
    <property type="evidence" value="ECO:0007669"/>
    <property type="project" value="TreeGrafter"/>
</dbReference>